<organism evidence="4 5">
    <name type="scientific">Streptomyces laurentii</name>
    <dbReference type="NCBI Taxonomy" id="39478"/>
    <lineage>
        <taxon>Bacteria</taxon>
        <taxon>Bacillati</taxon>
        <taxon>Actinomycetota</taxon>
        <taxon>Actinomycetes</taxon>
        <taxon>Kitasatosporales</taxon>
        <taxon>Streptomycetaceae</taxon>
        <taxon>Streptomyces</taxon>
    </lineage>
</organism>
<dbReference type="PANTHER" id="PTHR30137:SF8">
    <property type="entry name" value="BLR5498 PROTEIN"/>
    <property type="match status" value="1"/>
</dbReference>
<dbReference type="GO" id="GO:0004497">
    <property type="term" value="F:monooxygenase activity"/>
    <property type="evidence" value="ECO:0007669"/>
    <property type="project" value="UniProtKB-KW"/>
</dbReference>
<dbReference type="EMBL" id="AP017424">
    <property type="protein sequence ID" value="BAU87783.1"/>
    <property type="molecule type" value="Genomic_DNA"/>
</dbReference>
<dbReference type="InterPro" id="IPR024011">
    <property type="entry name" value="Biosynth_lucif-like_mOase_dom"/>
</dbReference>
<dbReference type="Proteomes" id="UP000217676">
    <property type="component" value="Chromosome"/>
</dbReference>
<name>A0A160P9S0_STRLU</name>
<evidence type="ECO:0000256" key="1">
    <source>
        <dbReference type="ARBA" id="ARBA00023002"/>
    </source>
</evidence>
<dbReference type="SUPFAM" id="SSF51679">
    <property type="entry name" value="Bacterial luciferase-like"/>
    <property type="match status" value="1"/>
</dbReference>
<dbReference type="KEGG" id="slau:SLA_6917"/>
<dbReference type="GO" id="GO:0005829">
    <property type="term" value="C:cytosol"/>
    <property type="evidence" value="ECO:0007669"/>
    <property type="project" value="TreeGrafter"/>
</dbReference>
<dbReference type="Gene3D" id="3.20.20.30">
    <property type="entry name" value="Luciferase-like domain"/>
    <property type="match status" value="1"/>
</dbReference>
<dbReference type="InterPro" id="IPR050766">
    <property type="entry name" value="Bact_Lucif_Oxidored"/>
</dbReference>
<dbReference type="InterPro" id="IPR036661">
    <property type="entry name" value="Luciferase-like_sf"/>
</dbReference>
<dbReference type="InterPro" id="IPR011251">
    <property type="entry name" value="Luciferase-like_dom"/>
</dbReference>
<dbReference type="PANTHER" id="PTHR30137">
    <property type="entry name" value="LUCIFERASE-LIKE MONOOXYGENASE"/>
    <property type="match status" value="1"/>
</dbReference>
<dbReference type="AlphaFoldDB" id="A0A160P9S0"/>
<evidence type="ECO:0000259" key="3">
    <source>
        <dbReference type="Pfam" id="PF00296"/>
    </source>
</evidence>
<evidence type="ECO:0000256" key="2">
    <source>
        <dbReference type="ARBA" id="ARBA00023033"/>
    </source>
</evidence>
<dbReference type="Pfam" id="PF00296">
    <property type="entry name" value="Bac_luciferase"/>
    <property type="match status" value="1"/>
</dbReference>
<gene>
    <name evidence="4" type="ORF">SLA_6917</name>
</gene>
<reference evidence="4 5" key="1">
    <citation type="journal article" date="2016" name="Genome Announc.">
        <title>Complete Genome Sequence of Thiostrepton-Producing Streptomyces laurentii ATCC 31255.</title>
        <authorList>
            <person name="Doi K."/>
            <person name="Fujino Y."/>
            <person name="Nagayoshi Y."/>
            <person name="Ohshima T."/>
            <person name="Ogata S."/>
        </authorList>
    </citation>
    <scope>NUCLEOTIDE SEQUENCE [LARGE SCALE GENOMIC DNA]</scope>
    <source>
        <strain evidence="4 5">ATCC 31255</strain>
    </source>
</reference>
<dbReference type="GO" id="GO:0016705">
    <property type="term" value="F:oxidoreductase activity, acting on paired donors, with incorporation or reduction of molecular oxygen"/>
    <property type="evidence" value="ECO:0007669"/>
    <property type="project" value="InterPro"/>
</dbReference>
<feature type="domain" description="Luciferase-like" evidence="3">
    <location>
        <begin position="1"/>
        <end position="317"/>
    </location>
</feature>
<evidence type="ECO:0000313" key="5">
    <source>
        <dbReference type="Proteomes" id="UP000217676"/>
    </source>
</evidence>
<dbReference type="RefSeq" id="WP_359874931.1">
    <property type="nucleotide sequence ID" value="NZ_JBEYHT010000009.1"/>
</dbReference>
<accession>A0A160P9S0</accession>
<sequence length="349" mass="38074">MDFSLFYFADDSTPDGDAGRYELLLEGARFADRHGFRAVWTPERHFHPFGGLYPNPSVVGAALAMVTNTVAIRAGSVVAPLHHPLRIAEEWSVVDNLSGGRAGVSLASGWHPVDFALGRVPYEDRKRALADGIEQLRGLWRGDGHEVVDGNGVPATVRIFPPPVQRELPLWVTSAGDAGTFRTAAATRAGVLTHLLHQDVDELAAKIAAYRRTARETHDGWEGHVVLMLHTFLGTDRDEVRATVDGPLRAYLRSSVHLLARSFGALDPDFDIDALEDEDLDFLVDQSFDTYFGQRGLFGTVEDAAPVVERLRGAGVDEIACLIDFGIGTKTVLDGLHHLNTLREASAAH</sequence>
<keyword evidence="5" id="KW-1185">Reference proteome</keyword>
<protein>
    <recommendedName>
        <fullName evidence="3">Luciferase-like domain-containing protein</fullName>
    </recommendedName>
</protein>
<evidence type="ECO:0000313" key="4">
    <source>
        <dbReference type="EMBL" id="BAU87783.1"/>
    </source>
</evidence>
<keyword evidence="1" id="KW-0560">Oxidoreductase</keyword>
<proteinExistence type="predicted"/>
<dbReference type="NCBIfam" id="TIGR04020">
    <property type="entry name" value="seco_metab_LLM"/>
    <property type="match status" value="1"/>
</dbReference>
<keyword evidence="2" id="KW-0503">Monooxygenase</keyword>